<dbReference type="SUPFAM" id="SSF53474">
    <property type="entry name" value="alpha/beta-Hydrolases"/>
    <property type="match status" value="1"/>
</dbReference>
<evidence type="ECO:0000313" key="4">
    <source>
        <dbReference type="Proteomes" id="UP000325780"/>
    </source>
</evidence>
<organism evidence="3 4">
    <name type="scientific">Aspergillus avenaceus</name>
    <dbReference type="NCBI Taxonomy" id="36643"/>
    <lineage>
        <taxon>Eukaryota</taxon>
        <taxon>Fungi</taxon>
        <taxon>Dikarya</taxon>
        <taxon>Ascomycota</taxon>
        <taxon>Pezizomycotina</taxon>
        <taxon>Eurotiomycetes</taxon>
        <taxon>Eurotiomycetidae</taxon>
        <taxon>Eurotiales</taxon>
        <taxon>Aspergillaceae</taxon>
        <taxon>Aspergillus</taxon>
        <taxon>Aspergillus subgen. Circumdati</taxon>
    </lineage>
</organism>
<dbReference type="GO" id="GO:0005737">
    <property type="term" value="C:cytoplasm"/>
    <property type="evidence" value="ECO:0007669"/>
    <property type="project" value="TreeGrafter"/>
</dbReference>
<accession>A0A5N6TLF7</accession>
<dbReference type="GO" id="GO:0016787">
    <property type="term" value="F:hydrolase activity"/>
    <property type="evidence" value="ECO:0007669"/>
    <property type="project" value="UniProtKB-KW"/>
</dbReference>
<keyword evidence="1 3" id="KW-0378">Hydrolase</keyword>
<dbReference type="PANTHER" id="PTHR48070:SF7">
    <property type="entry name" value="SERINE HYDROLASE FSH DOMAIN-CONTAINING PROTEIN-RELATED"/>
    <property type="match status" value="1"/>
</dbReference>
<dbReference type="InterPro" id="IPR050593">
    <property type="entry name" value="LovG"/>
</dbReference>
<sequence>MKILCLHGKGTSAAIFKSQTTSMRARLKDPSITFDFIDGPYTSTPAPGIDLFYPPPYYSFWEEDAVTNVLAARDWLLDVIAKQGPYDAVMGFSQGCSLGATVLLRHAYETPFAPPPFKAAFFICGGAPLGILETVGYRLPAEIREGDLASRRALMSQADSRSILEKGRERWDAGGEVVDVERVRGVMEGAGEVKIAVPSVHVYGSRDPRFVAGVQLSGVAVERGRRCFDHGGGHDIPRTEMVSLKLAELVRWVLKEGSSY</sequence>
<dbReference type="PANTHER" id="PTHR48070">
    <property type="entry name" value="ESTERASE OVCA2"/>
    <property type="match status" value="1"/>
</dbReference>
<dbReference type="InterPro" id="IPR005645">
    <property type="entry name" value="FSH-like_dom"/>
</dbReference>
<evidence type="ECO:0000313" key="3">
    <source>
        <dbReference type="EMBL" id="KAE8146939.1"/>
    </source>
</evidence>
<dbReference type="GO" id="GO:0005634">
    <property type="term" value="C:nucleus"/>
    <property type="evidence" value="ECO:0007669"/>
    <property type="project" value="TreeGrafter"/>
</dbReference>
<dbReference type="AlphaFoldDB" id="A0A5N6TLF7"/>
<dbReference type="Pfam" id="PF03959">
    <property type="entry name" value="FSH1"/>
    <property type="match status" value="1"/>
</dbReference>
<dbReference type="OrthoDB" id="2094269at2759"/>
<proteinExistence type="predicted"/>
<dbReference type="GO" id="GO:0019748">
    <property type="term" value="P:secondary metabolic process"/>
    <property type="evidence" value="ECO:0007669"/>
    <property type="project" value="TreeGrafter"/>
</dbReference>
<evidence type="ECO:0000256" key="1">
    <source>
        <dbReference type="ARBA" id="ARBA00022801"/>
    </source>
</evidence>
<gene>
    <name evidence="3" type="ORF">BDV25DRAFT_169524</name>
</gene>
<keyword evidence="4" id="KW-1185">Reference proteome</keyword>
<feature type="domain" description="Serine hydrolase" evidence="2">
    <location>
        <begin position="1"/>
        <end position="240"/>
    </location>
</feature>
<name>A0A5N6TLF7_ASPAV</name>
<dbReference type="EMBL" id="ML742235">
    <property type="protein sequence ID" value="KAE8146939.1"/>
    <property type="molecule type" value="Genomic_DNA"/>
</dbReference>
<dbReference type="Gene3D" id="3.40.50.1820">
    <property type="entry name" value="alpha/beta hydrolase"/>
    <property type="match status" value="1"/>
</dbReference>
<evidence type="ECO:0000259" key="2">
    <source>
        <dbReference type="Pfam" id="PF03959"/>
    </source>
</evidence>
<dbReference type="Proteomes" id="UP000325780">
    <property type="component" value="Unassembled WGS sequence"/>
</dbReference>
<dbReference type="InterPro" id="IPR029058">
    <property type="entry name" value="AB_hydrolase_fold"/>
</dbReference>
<reference evidence="3 4" key="1">
    <citation type="submission" date="2019-04" db="EMBL/GenBank/DDBJ databases">
        <title>Friends and foes A comparative genomics study of 23 Aspergillus species from section Flavi.</title>
        <authorList>
            <consortium name="DOE Joint Genome Institute"/>
            <person name="Kjaerbolling I."/>
            <person name="Vesth T."/>
            <person name="Frisvad J.C."/>
            <person name="Nybo J.L."/>
            <person name="Theobald S."/>
            <person name="Kildgaard S."/>
            <person name="Isbrandt T."/>
            <person name="Kuo A."/>
            <person name="Sato A."/>
            <person name="Lyhne E.K."/>
            <person name="Kogle M.E."/>
            <person name="Wiebenga A."/>
            <person name="Kun R.S."/>
            <person name="Lubbers R.J."/>
            <person name="Makela M.R."/>
            <person name="Barry K."/>
            <person name="Chovatia M."/>
            <person name="Clum A."/>
            <person name="Daum C."/>
            <person name="Haridas S."/>
            <person name="He G."/>
            <person name="LaButti K."/>
            <person name="Lipzen A."/>
            <person name="Mondo S."/>
            <person name="Riley R."/>
            <person name="Salamov A."/>
            <person name="Simmons B.A."/>
            <person name="Magnuson J.K."/>
            <person name="Henrissat B."/>
            <person name="Mortensen U.H."/>
            <person name="Larsen T.O."/>
            <person name="Devries R.P."/>
            <person name="Grigoriev I.V."/>
            <person name="Machida M."/>
            <person name="Baker S.E."/>
            <person name="Andersen M.R."/>
        </authorList>
    </citation>
    <scope>NUCLEOTIDE SEQUENCE [LARGE SCALE GENOMIC DNA]</scope>
    <source>
        <strain evidence="3 4">IBT 18842</strain>
    </source>
</reference>
<protein>
    <submittedName>
        <fullName evidence="3">Serine hydrolase FSH</fullName>
    </submittedName>
</protein>